<accession>C8ZJ41</accession>
<dbReference type="HOGENOM" id="CLU_2499142_0_0_1"/>
<name>C8ZJ41_YEAS8</name>
<evidence type="ECO:0000313" key="1">
    <source>
        <dbReference type="EMBL" id="CAY86972.1"/>
    </source>
</evidence>
<dbReference type="EMBL" id="FN394217">
    <property type="protein sequence ID" value="CAY86972.1"/>
    <property type="molecule type" value="Genomic_DNA"/>
</dbReference>
<evidence type="ECO:0000313" key="2">
    <source>
        <dbReference type="Proteomes" id="UP000000286"/>
    </source>
</evidence>
<sequence>MLLFQILCRIASCNYTIRPTRDEASFNYAILNIALHTVKEKICTKEYGFKSLINKNFPKIFVWPSEKTGNAHPLGFRPECLYYYIK</sequence>
<dbReference type="AlphaFoldDB" id="C8ZJ41"/>
<protein>
    <submittedName>
        <fullName evidence="1">EC1118_1P2_3312p</fullName>
    </submittedName>
</protein>
<organism evidence="1 2">
    <name type="scientific">Saccharomyces cerevisiae (strain Lalvin EC1118 / Prise de mousse)</name>
    <name type="common">Baker's yeast</name>
    <dbReference type="NCBI Taxonomy" id="643680"/>
    <lineage>
        <taxon>Eukaryota</taxon>
        <taxon>Fungi</taxon>
        <taxon>Dikarya</taxon>
        <taxon>Ascomycota</taxon>
        <taxon>Saccharomycotina</taxon>
        <taxon>Saccharomycetes</taxon>
        <taxon>Saccharomycetales</taxon>
        <taxon>Saccharomycetaceae</taxon>
        <taxon>Saccharomyces</taxon>
    </lineage>
</organism>
<proteinExistence type="predicted"/>
<gene>
    <name evidence="1" type="ORF">EC1118_1P2_3312g</name>
</gene>
<dbReference type="Proteomes" id="UP000000286">
    <property type="component" value="Chromosome XVI"/>
</dbReference>
<reference evidence="1 2" key="1">
    <citation type="journal article" date="2009" name="Proc. Natl. Acad. Sci. U.S.A.">
        <title>Eukaryote-to-eukaryote gene transfer events revealed by the genome sequence of the wine yeast Saccharomyces cerevisiae EC1118.</title>
        <authorList>
            <person name="Novo M."/>
            <person name="Bigey F."/>
            <person name="Beyne E."/>
            <person name="Galeote V."/>
            <person name="Gavory F."/>
            <person name="Mallet S."/>
            <person name="Cambot B."/>
            <person name="Legras J.L."/>
            <person name="Wincker P."/>
            <person name="Casaregola S."/>
            <person name="Dequin S."/>
        </authorList>
    </citation>
    <scope>NUCLEOTIDE SEQUENCE [LARGE SCALE GENOMIC DNA]</scope>
    <source>
        <strain evidence="2">Lalvin EC1118 / Prise de mousse</strain>
    </source>
</reference>